<name>A0A0V0GGZ1_SOLCH</name>
<evidence type="ECO:0000313" key="1">
    <source>
        <dbReference type="EMBL" id="JAP07548.1"/>
    </source>
</evidence>
<sequence>QTATPISQLSCRVCRHSSWNNQLRLTPQPASPSSLNSQLSSLISQFVVSQLSSLALAECSQPAALLTGNCSVLARGSKVSAHRVPILIWKSLF</sequence>
<feature type="non-terminal residue" evidence="1">
    <location>
        <position position="1"/>
    </location>
</feature>
<reference evidence="1" key="1">
    <citation type="submission" date="2015-12" db="EMBL/GenBank/DDBJ databases">
        <title>Gene expression during late stages of embryo sac development: a critical building block for successful pollen-pistil interactions.</title>
        <authorList>
            <person name="Liu Y."/>
            <person name="Joly V."/>
            <person name="Sabar M."/>
            <person name="Matton D.P."/>
        </authorList>
    </citation>
    <scope>NUCLEOTIDE SEQUENCE</scope>
</reference>
<organism evidence="1">
    <name type="scientific">Solanum chacoense</name>
    <name type="common">Chaco potato</name>
    <dbReference type="NCBI Taxonomy" id="4108"/>
    <lineage>
        <taxon>Eukaryota</taxon>
        <taxon>Viridiplantae</taxon>
        <taxon>Streptophyta</taxon>
        <taxon>Embryophyta</taxon>
        <taxon>Tracheophyta</taxon>
        <taxon>Spermatophyta</taxon>
        <taxon>Magnoliopsida</taxon>
        <taxon>eudicotyledons</taxon>
        <taxon>Gunneridae</taxon>
        <taxon>Pentapetalae</taxon>
        <taxon>asterids</taxon>
        <taxon>lamiids</taxon>
        <taxon>Solanales</taxon>
        <taxon>Solanaceae</taxon>
        <taxon>Solanoideae</taxon>
        <taxon>Solaneae</taxon>
        <taxon>Solanum</taxon>
    </lineage>
</organism>
<dbReference type="AlphaFoldDB" id="A0A0V0GGZ1"/>
<protein>
    <submittedName>
        <fullName evidence="1">Putative ovule protein</fullName>
    </submittedName>
</protein>
<proteinExistence type="predicted"/>
<accession>A0A0V0GGZ1</accession>
<dbReference type="EMBL" id="GEDG01038518">
    <property type="protein sequence ID" value="JAP07548.1"/>
    <property type="molecule type" value="Transcribed_RNA"/>
</dbReference>